<dbReference type="PROSITE" id="PS50005">
    <property type="entry name" value="TPR"/>
    <property type="match status" value="2"/>
</dbReference>
<evidence type="ECO:0000256" key="1">
    <source>
        <dbReference type="PROSITE-ProRule" id="PRU00339"/>
    </source>
</evidence>
<accession>A0ABD1SVV1</accession>
<feature type="compositionally biased region" description="Polar residues" evidence="2">
    <location>
        <begin position="375"/>
        <end position="386"/>
    </location>
</feature>
<reference evidence="4" key="1">
    <citation type="submission" date="2024-07" db="EMBL/GenBank/DDBJ databases">
        <title>Two chromosome-level genome assemblies of Korean endemic species Abeliophyllum distichum and Forsythia ovata (Oleaceae).</title>
        <authorList>
            <person name="Jang H."/>
        </authorList>
    </citation>
    <scope>NUCLEOTIDE SEQUENCE [LARGE SCALE GENOMIC DNA]</scope>
</reference>
<feature type="compositionally biased region" description="Polar residues" evidence="2">
    <location>
        <begin position="254"/>
        <end position="290"/>
    </location>
</feature>
<comment type="caution">
    <text evidence="3">The sequence shown here is derived from an EMBL/GenBank/DDBJ whole genome shotgun (WGS) entry which is preliminary data.</text>
</comment>
<feature type="repeat" description="TPR" evidence="1">
    <location>
        <begin position="408"/>
        <end position="441"/>
    </location>
</feature>
<feature type="region of interest" description="Disordered" evidence="2">
    <location>
        <begin position="364"/>
        <end position="392"/>
    </location>
</feature>
<name>A0ABD1SVV1_9LAMI</name>
<dbReference type="SUPFAM" id="SSF48452">
    <property type="entry name" value="TPR-like"/>
    <property type="match status" value="2"/>
</dbReference>
<dbReference type="AlphaFoldDB" id="A0ABD1SVV1"/>
<proteinExistence type="predicted"/>
<sequence length="764" mass="83611">MPSKSVNFSVKRLRKSCFVGKKKSSKLPAQRPAGKVAVSGAKVVSGLTPELGLEVRASSSIVPPSNSDSKAFWGVLKICATGWFGSAIDGVGYNKKTLNGEKGIVASRDCAEKENNEKDYNLKAEKIRQSPEKFLSCGFVRINAPKDMVFNQNTRPCFLKTDMEDNSPERRSGCGLLSAVFGHRSIWSSPRRSTSTGSLQTVNVNNGNVGPSTPNSRRRRSGSDHSSFLGSPDNETEKSLQNNQVDRIIARPAQNHTKSPPVYQQHQTPRSPPVYQQNNGRKTPPDNETTALGRKMPQGAIGLSGELESMINDHQRSKGAGTFVRASSGNVMLFGNLGNLRQPGNNGNTNSNCGILDYYLPNTAKGEPPAPNGKYTASNPSSNAAKNRSADEAKPVSICRALSTRMDPEELKVLGNEDYKNGRFAEAVALYDAAISIDPNKASYRSNKSAALTALGKLLEAAFECREAIRIEPSYQRAHNRLATLCLRLGDAEKAIYHFKNAGVEADPDAMNKAKNVLFHLNKCTEAKRQRDWKTLQKESGLAIEAGADSAPLIFALKAEALLKLHKHQEADETMVNGPNFEVDECTKFFGPIGSANLMVVRAQVDMASGRFDDAVAAAQRASRLDSNNKEVNIVLRKTRAVATARSKGNDLFKAARFYEASGAYEEGLSYDPSNAILLCNRGACRSKLGQYEKAVEDCNYALSVRPSYSKARLRRGDCYAKLERWEECIQDCEILTRENPDDKEVGHMLKEAQSHLSKRKSTT</sequence>
<keyword evidence="4" id="KW-1185">Reference proteome</keyword>
<dbReference type="PANTHER" id="PTHR46050:SF7">
    <property type="entry name" value="TETRATRICOPEPTIDE REPEAT (TPR)-LIKE SUPERFAMILY PROTEIN"/>
    <property type="match status" value="1"/>
</dbReference>
<dbReference type="InterPro" id="IPR019734">
    <property type="entry name" value="TPR_rpt"/>
</dbReference>
<feature type="compositionally biased region" description="Polar residues" evidence="2">
    <location>
        <begin position="187"/>
        <end position="215"/>
    </location>
</feature>
<dbReference type="EMBL" id="JBFOLK010000006">
    <property type="protein sequence ID" value="KAL2504567.1"/>
    <property type="molecule type" value="Genomic_DNA"/>
</dbReference>
<feature type="region of interest" description="Disordered" evidence="2">
    <location>
        <begin position="187"/>
        <end position="240"/>
    </location>
</feature>
<dbReference type="InterPro" id="IPR011990">
    <property type="entry name" value="TPR-like_helical_dom_sf"/>
</dbReference>
<feature type="region of interest" description="Disordered" evidence="2">
    <location>
        <begin position="744"/>
        <end position="764"/>
    </location>
</feature>
<evidence type="ECO:0000313" key="3">
    <source>
        <dbReference type="EMBL" id="KAL2504567.1"/>
    </source>
</evidence>
<dbReference type="Pfam" id="PF13432">
    <property type="entry name" value="TPR_16"/>
    <property type="match status" value="1"/>
</dbReference>
<organism evidence="3 4">
    <name type="scientific">Abeliophyllum distichum</name>
    <dbReference type="NCBI Taxonomy" id="126358"/>
    <lineage>
        <taxon>Eukaryota</taxon>
        <taxon>Viridiplantae</taxon>
        <taxon>Streptophyta</taxon>
        <taxon>Embryophyta</taxon>
        <taxon>Tracheophyta</taxon>
        <taxon>Spermatophyta</taxon>
        <taxon>Magnoliopsida</taxon>
        <taxon>eudicotyledons</taxon>
        <taxon>Gunneridae</taxon>
        <taxon>Pentapetalae</taxon>
        <taxon>asterids</taxon>
        <taxon>lamiids</taxon>
        <taxon>Lamiales</taxon>
        <taxon>Oleaceae</taxon>
        <taxon>Forsythieae</taxon>
        <taxon>Abeliophyllum</taxon>
    </lineage>
</organism>
<dbReference type="PANTHER" id="PTHR46050">
    <property type="entry name" value="TPR REPEAT-CONTAINING THIOREDOXIN"/>
    <property type="match status" value="1"/>
</dbReference>
<evidence type="ECO:0000256" key="2">
    <source>
        <dbReference type="SAM" id="MobiDB-lite"/>
    </source>
</evidence>
<gene>
    <name evidence="3" type="ORF">Adt_20188</name>
</gene>
<protein>
    <submittedName>
        <fullName evidence="3">Tetratricopeptide repeat (TPR)-containing protein</fullName>
    </submittedName>
</protein>
<evidence type="ECO:0000313" key="4">
    <source>
        <dbReference type="Proteomes" id="UP001604336"/>
    </source>
</evidence>
<feature type="region of interest" description="Disordered" evidence="2">
    <location>
        <begin position="253"/>
        <end position="293"/>
    </location>
</feature>
<feature type="repeat" description="TPR" evidence="1">
    <location>
        <begin position="676"/>
        <end position="709"/>
    </location>
</feature>
<dbReference type="Pfam" id="PF00515">
    <property type="entry name" value="TPR_1"/>
    <property type="match status" value="1"/>
</dbReference>
<dbReference type="SMART" id="SM00028">
    <property type="entry name" value="TPR"/>
    <property type="match status" value="7"/>
</dbReference>
<keyword evidence="1" id="KW-0802">TPR repeat</keyword>
<dbReference type="Proteomes" id="UP001604336">
    <property type="component" value="Unassembled WGS sequence"/>
</dbReference>
<dbReference type="InterPro" id="IPR044534">
    <property type="entry name" value="TTL1-4"/>
</dbReference>
<feature type="compositionally biased region" description="Basic and acidic residues" evidence="2">
    <location>
        <begin position="744"/>
        <end position="754"/>
    </location>
</feature>
<dbReference type="Gene3D" id="1.25.40.10">
    <property type="entry name" value="Tetratricopeptide repeat domain"/>
    <property type="match status" value="1"/>
</dbReference>